<gene>
    <name evidence="12" type="ORF">TanjilG_23296</name>
</gene>
<dbReference type="GO" id="GO:0003700">
    <property type="term" value="F:DNA-binding transcription factor activity"/>
    <property type="evidence" value="ECO:0007669"/>
    <property type="project" value="InterPro"/>
</dbReference>
<comment type="similarity">
    <text evidence="8">Belongs to the WUS homeobox family.</text>
</comment>
<dbReference type="OrthoDB" id="1932526at2759"/>
<dbReference type="Pfam" id="PF00046">
    <property type="entry name" value="Homeodomain"/>
    <property type="match status" value="1"/>
</dbReference>
<feature type="DNA-binding region" description="Homeobox" evidence="9">
    <location>
        <begin position="70"/>
        <end position="134"/>
    </location>
</feature>
<dbReference type="SMART" id="SM00389">
    <property type="entry name" value="HOX"/>
    <property type="match status" value="1"/>
</dbReference>
<keyword evidence="2" id="KW-0217">Developmental protein</keyword>
<dbReference type="STRING" id="3871.A0A1J7FMY9"/>
<dbReference type="InterPro" id="IPR044555">
    <property type="entry name" value="WUSCHEL-like"/>
</dbReference>
<comment type="subcellular location">
    <subcellularLocation>
        <location evidence="1 9 10">Nucleus</location>
    </subcellularLocation>
</comment>
<evidence type="ECO:0000256" key="7">
    <source>
        <dbReference type="ARBA" id="ARBA00023242"/>
    </source>
</evidence>
<proteinExistence type="inferred from homology"/>
<dbReference type="AlphaFoldDB" id="A0A1J7FMY9"/>
<keyword evidence="7 9" id="KW-0539">Nucleus</keyword>
<evidence type="ECO:0000256" key="1">
    <source>
        <dbReference type="ARBA" id="ARBA00004123"/>
    </source>
</evidence>
<dbReference type="KEGG" id="lang:109341398"/>
<evidence type="ECO:0000256" key="2">
    <source>
        <dbReference type="ARBA" id="ARBA00022473"/>
    </source>
</evidence>
<evidence type="ECO:0000256" key="5">
    <source>
        <dbReference type="ARBA" id="ARBA00023155"/>
    </source>
</evidence>
<dbReference type="Gene3D" id="1.10.10.60">
    <property type="entry name" value="Homeodomain-like"/>
    <property type="match status" value="1"/>
</dbReference>
<dbReference type="GO" id="GO:0099402">
    <property type="term" value="P:plant organ development"/>
    <property type="evidence" value="ECO:0007669"/>
    <property type="project" value="InterPro"/>
</dbReference>
<dbReference type="CDD" id="cd00086">
    <property type="entry name" value="homeodomain"/>
    <property type="match status" value="1"/>
</dbReference>
<sequence length="307" mass="35035">MSDSFSTFHSTTPNSTLNSVAAPRMTTISSMVQPCCICSDCNHILTFNPHAAHLSDQGTSNTGFNVKGSQQSSRWSPTPVQLLVLEELYRQGTKTPSSEQIHQIASQLRQFGKIEGKNVFYWFQNHKARERQKRRRLEMEETACTQGLKGTGCGVKETKKWASTSNCSEHAEEPATLDIAEKGSNWWTQFEERGIHILRTNTAENPAKCPNMEMPCLTPITTYVSAHTTCNNTQPLTPQNYNLPVELNKESFNYYDDEENAYPRTLELFPLKRDDQDERKSRFYDNAVSMDTEINSNHFFEFLPLRN</sequence>
<dbReference type="EMBL" id="KV862319">
    <property type="protein sequence ID" value="OIV89333.1"/>
    <property type="molecule type" value="Genomic_DNA"/>
</dbReference>
<evidence type="ECO:0000256" key="8">
    <source>
        <dbReference type="ARBA" id="ARBA00024040"/>
    </source>
</evidence>
<dbReference type="GO" id="GO:0005634">
    <property type="term" value="C:nucleus"/>
    <property type="evidence" value="ECO:0007669"/>
    <property type="project" value="UniProtKB-SubCell"/>
</dbReference>
<evidence type="ECO:0000256" key="3">
    <source>
        <dbReference type="ARBA" id="ARBA00023015"/>
    </source>
</evidence>
<dbReference type="Proteomes" id="UP000188354">
    <property type="component" value="Unassembled WGS sequence"/>
</dbReference>
<dbReference type="PROSITE" id="PS50071">
    <property type="entry name" value="HOMEOBOX_2"/>
    <property type="match status" value="1"/>
</dbReference>
<keyword evidence="3" id="KW-0805">Transcription regulation</keyword>
<evidence type="ECO:0000256" key="6">
    <source>
        <dbReference type="ARBA" id="ARBA00023163"/>
    </source>
</evidence>
<organism evidence="12 13">
    <name type="scientific">Lupinus angustifolius</name>
    <name type="common">Narrow-leaved blue lupine</name>
    <dbReference type="NCBI Taxonomy" id="3871"/>
    <lineage>
        <taxon>Eukaryota</taxon>
        <taxon>Viridiplantae</taxon>
        <taxon>Streptophyta</taxon>
        <taxon>Embryophyta</taxon>
        <taxon>Tracheophyta</taxon>
        <taxon>Spermatophyta</taxon>
        <taxon>Magnoliopsida</taxon>
        <taxon>eudicotyledons</taxon>
        <taxon>Gunneridae</taxon>
        <taxon>Pentapetalae</taxon>
        <taxon>rosids</taxon>
        <taxon>fabids</taxon>
        <taxon>Fabales</taxon>
        <taxon>Fabaceae</taxon>
        <taxon>Papilionoideae</taxon>
        <taxon>50 kb inversion clade</taxon>
        <taxon>genistoids sensu lato</taxon>
        <taxon>core genistoids</taxon>
        <taxon>Genisteae</taxon>
        <taxon>Lupinus</taxon>
    </lineage>
</organism>
<dbReference type="InterPro" id="IPR009057">
    <property type="entry name" value="Homeodomain-like_sf"/>
</dbReference>
<keyword evidence="13" id="KW-1185">Reference proteome</keyword>
<dbReference type="SUPFAM" id="SSF46689">
    <property type="entry name" value="Homeodomain-like"/>
    <property type="match status" value="1"/>
</dbReference>
<reference evidence="12 13" key="1">
    <citation type="journal article" date="2017" name="Plant Biotechnol. J.">
        <title>A comprehensive draft genome sequence for lupin (Lupinus angustifolius), an emerging health food: insights into plant-microbe interactions and legume evolution.</title>
        <authorList>
            <person name="Hane J.K."/>
            <person name="Ming Y."/>
            <person name="Kamphuis L.G."/>
            <person name="Nelson M.N."/>
            <person name="Garg G."/>
            <person name="Atkins C.A."/>
            <person name="Bayer P.E."/>
            <person name="Bravo A."/>
            <person name="Bringans S."/>
            <person name="Cannon S."/>
            <person name="Edwards D."/>
            <person name="Foley R."/>
            <person name="Gao L.L."/>
            <person name="Harrison M.J."/>
            <person name="Huang W."/>
            <person name="Hurgobin B."/>
            <person name="Li S."/>
            <person name="Liu C.W."/>
            <person name="McGrath A."/>
            <person name="Morahan G."/>
            <person name="Murray J."/>
            <person name="Weller J."/>
            <person name="Jian J."/>
            <person name="Singh K.B."/>
        </authorList>
    </citation>
    <scope>NUCLEOTIDE SEQUENCE [LARGE SCALE GENOMIC DNA]</scope>
    <source>
        <strain evidence="13">cv. Tanjil</strain>
        <tissue evidence="12">Whole plant</tissue>
    </source>
</reference>
<keyword evidence="5 9" id="KW-0371">Homeobox</keyword>
<evidence type="ECO:0000256" key="9">
    <source>
        <dbReference type="PROSITE-ProRule" id="PRU00108"/>
    </source>
</evidence>
<keyword evidence="6" id="KW-0804">Transcription</keyword>
<accession>A0A1J7FMY9</accession>
<dbReference type="PANTHER" id="PTHR45940">
    <property type="entry name" value="WUSCHEL-RELATED HOMEOBOX 1-RELATED"/>
    <property type="match status" value="1"/>
</dbReference>
<evidence type="ECO:0000256" key="4">
    <source>
        <dbReference type="ARBA" id="ARBA00023125"/>
    </source>
</evidence>
<evidence type="ECO:0000256" key="10">
    <source>
        <dbReference type="RuleBase" id="RU000682"/>
    </source>
</evidence>
<dbReference type="GO" id="GO:0003677">
    <property type="term" value="F:DNA binding"/>
    <property type="evidence" value="ECO:0007669"/>
    <property type="project" value="UniProtKB-UniRule"/>
</dbReference>
<dbReference type="Gramene" id="OIV89333">
    <property type="protein sequence ID" value="OIV89333"/>
    <property type="gene ID" value="TanjilG_23296"/>
</dbReference>
<protein>
    <recommendedName>
        <fullName evidence="11">Homeobox domain-containing protein</fullName>
    </recommendedName>
</protein>
<dbReference type="PANTHER" id="PTHR45940:SF47">
    <property type="entry name" value="TRANSCRIPTION FACTOR HOMOBOX-WOX FAMILY-RELATED"/>
    <property type="match status" value="1"/>
</dbReference>
<feature type="domain" description="Homeobox" evidence="11">
    <location>
        <begin position="68"/>
        <end position="133"/>
    </location>
</feature>
<evidence type="ECO:0000259" key="11">
    <source>
        <dbReference type="PROSITE" id="PS50071"/>
    </source>
</evidence>
<keyword evidence="4 9" id="KW-0238">DNA-binding</keyword>
<evidence type="ECO:0000313" key="13">
    <source>
        <dbReference type="Proteomes" id="UP000188354"/>
    </source>
</evidence>
<dbReference type="OMA" id="WTQFEER"/>
<dbReference type="InterPro" id="IPR001356">
    <property type="entry name" value="HD"/>
</dbReference>
<evidence type="ECO:0000313" key="12">
    <source>
        <dbReference type="EMBL" id="OIV89333.1"/>
    </source>
</evidence>
<name>A0A1J7FMY9_LUPAN</name>